<feature type="transmembrane region" description="Helical" evidence="5">
    <location>
        <begin position="265"/>
        <end position="286"/>
    </location>
</feature>
<dbReference type="NCBIfam" id="TIGR01770">
    <property type="entry name" value="NDH_I_N"/>
    <property type="match status" value="1"/>
</dbReference>
<feature type="transmembrane region" description="Helical" evidence="5">
    <location>
        <begin position="6"/>
        <end position="23"/>
    </location>
</feature>
<evidence type="ECO:0000313" key="8">
    <source>
        <dbReference type="EMBL" id="GAA4464943.1"/>
    </source>
</evidence>
<dbReference type="PANTHER" id="PTHR22773">
    <property type="entry name" value="NADH DEHYDROGENASE"/>
    <property type="match status" value="1"/>
</dbReference>
<dbReference type="Proteomes" id="UP001500067">
    <property type="component" value="Unassembled WGS sequence"/>
</dbReference>
<feature type="transmembrane region" description="Helical" evidence="5">
    <location>
        <begin position="320"/>
        <end position="337"/>
    </location>
</feature>
<feature type="transmembrane region" description="Helical" evidence="5">
    <location>
        <begin position="358"/>
        <end position="375"/>
    </location>
</feature>
<protein>
    <recommendedName>
        <fullName evidence="5">NADH-quinone oxidoreductase subunit N</fullName>
        <ecNumber evidence="5">7.1.1.-</ecNumber>
    </recommendedName>
    <alternativeName>
        <fullName evidence="5">NADH dehydrogenase I subunit N</fullName>
    </alternativeName>
    <alternativeName>
        <fullName evidence="5">NDH-1 subunit N</fullName>
    </alternativeName>
</protein>
<comment type="catalytic activity">
    <reaction evidence="5">
        <text>a quinone + NADH + 5 H(+)(in) = a quinol + NAD(+) + 4 H(+)(out)</text>
        <dbReference type="Rhea" id="RHEA:57888"/>
        <dbReference type="ChEBI" id="CHEBI:15378"/>
        <dbReference type="ChEBI" id="CHEBI:24646"/>
        <dbReference type="ChEBI" id="CHEBI:57540"/>
        <dbReference type="ChEBI" id="CHEBI:57945"/>
        <dbReference type="ChEBI" id="CHEBI:132124"/>
    </reaction>
</comment>
<proteinExistence type="inferred from homology"/>
<evidence type="ECO:0000256" key="4">
    <source>
        <dbReference type="ARBA" id="ARBA00023136"/>
    </source>
</evidence>
<keyword evidence="2 5" id="KW-0812">Transmembrane</keyword>
<accession>A0ABP8NG12</accession>
<dbReference type="HAMAP" id="MF_00445">
    <property type="entry name" value="NDH1_NuoN_1"/>
    <property type="match status" value="1"/>
</dbReference>
<feature type="transmembrane region" description="Helical" evidence="5">
    <location>
        <begin position="198"/>
        <end position="222"/>
    </location>
</feature>
<evidence type="ECO:0000313" key="9">
    <source>
        <dbReference type="Proteomes" id="UP001500067"/>
    </source>
</evidence>
<feature type="transmembrane region" description="Helical" evidence="5">
    <location>
        <begin position="395"/>
        <end position="414"/>
    </location>
</feature>
<feature type="transmembrane region" description="Helical" evidence="5">
    <location>
        <begin position="439"/>
        <end position="459"/>
    </location>
</feature>
<sequence>MKAIIATTICGIIMMFSGIAVNNKKAIATIAALLMAALVGVNIWDLAGTSTTDLGKNLVFNNMLRIDHYPVWFNTLMTGCSLLYVLLMGREIQKVGAYVAEYFALIFFILCGLYLLSTYNNLLMMFLGIEILSIPQYILAGSDKRNLKSSEASLKYFLMGAFSTGIMLMGITLLYGAARSFDIMNIAAMLNSDGLNPLALAGIMFIMIAFSFKVSAAPMHMWTPDVYDGAPTPFTAYMATVVKAGAFFAFLRLFQSSFSTLSAHWTTILAIITAATLLIGNVTAVFQQSVKRMLAYSSIAQAGFMLFAVLAVNSYAAQGILVYAAAYSVATIGLFAVMVKLRDYTYDGFNGLAKKDPLLAFTATIFLFSLAGIPLTGGFMAKYYVLLAVVQQGQLMWLVIFALLMAAISVYYYFRVIIAMYFKTGTPEMTGSVTGGDRLMLIVTSIVVILLGIVPQLFLDKI</sequence>
<comment type="similarity">
    <text evidence="5">Belongs to the complex I subunit 2 family.</text>
</comment>
<comment type="subcellular location">
    <subcellularLocation>
        <location evidence="5">Cell membrane</location>
        <topology evidence="5">Multi-pass membrane protein</topology>
    </subcellularLocation>
    <subcellularLocation>
        <location evidence="1">Endomembrane system</location>
        <topology evidence="1">Multi-pass membrane protein</topology>
    </subcellularLocation>
    <subcellularLocation>
        <location evidence="6">Membrane</location>
        <topology evidence="6">Multi-pass membrane protein</topology>
    </subcellularLocation>
</comment>
<keyword evidence="5" id="KW-1003">Cell membrane</keyword>
<dbReference type="InterPro" id="IPR001750">
    <property type="entry name" value="ND/Mrp_TM"/>
</dbReference>
<evidence type="ECO:0000256" key="5">
    <source>
        <dbReference type="HAMAP-Rule" id="MF_00445"/>
    </source>
</evidence>
<feature type="transmembrane region" description="Helical" evidence="5">
    <location>
        <begin position="69"/>
        <end position="87"/>
    </location>
</feature>
<evidence type="ECO:0000256" key="6">
    <source>
        <dbReference type="RuleBase" id="RU000320"/>
    </source>
</evidence>
<dbReference type="InterPro" id="IPR010096">
    <property type="entry name" value="NADH-Q_OxRdtase_suN/2"/>
</dbReference>
<comment type="subunit">
    <text evidence="5">NDH-1 is composed of 14 different subunits. Subunits NuoA, H, J, K, L, M, N constitute the membrane sector of the complex.</text>
</comment>
<evidence type="ECO:0000259" key="7">
    <source>
        <dbReference type="Pfam" id="PF00361"/>
    </source>
</evidence>
<keyword evidence="5" id="KW-0520">NAD</keyword>
<dbReference type="EMBL" id="BAABFA010000010">
    <property type="protein sequence ID" value="GAA4464943.1"/>
    <property type="molecule type" value="Genomic_DNA"/>
</dbReference>
<feature type="transmembrane region" description="Helical" evidence="5">
    <location>
        <begin position="99"/>
        <end position="116"/>
    </location>
</feature>
<evidence type="ECO:0000256" key="1">
    <source>
        <dbReference type="ARBA" id="ARBA00004127"/>
    </source>
</evidence>
<comment type="caution">
    <text evidence="8">The sequence shown here is derived from an EMBL/GenBank/DDBJ whole genome shotgun (WGS) entry which is preliminary data.</text>
</comment>
<feature type="transmembrane region" description="Helical" evidence="5">
    <location>
        <begin position="154"/>
        <end position="178"/>
    </location>
</feature>
<keyword evidence="5" id="KW-0813">Transport</keyword>
<dbReference type="EC" id="7.1.1.-" evidence="5"/>
<keyword evidence="3 5" id="KW-1133">Transmembrane helix</keyword>
<dbReference type="Pfam" id="PF00361">
    <property type="entry name" value="Proton_antipo_M"/>
    <property type="match status" value="1"/>
</dbReference>
<keyword evidence="4 5" id="KW-0472">Membrane</keyword>
<feature type="transmembrane region" description="Helical" evidence="5">
    <location>
        <begin position="234"/>
        <end position="253"/>
    </location>
</feature>
<comment type="function">
    <text evidence="5">NDH-1 shuttles electrons from NADH, via FMN and iron-sulfur (Fe-S) centers, to quinones in the respiratory chain. The immediate electron acceptor for the enzyme in this species is believed to be a menaquinone. Couples the redox reaction to proton translocation (for every two electrons transferred, four hydrogen ions are translocated across the cytoplasmic membrane), and thus conserves the redox energy in a proton gradient.</text>
</comment>
<organism evidence="8 9">
    <name type="scientific">Nemorincola caseinilytica</name>
    <dbReference type="NCBI Taxonomy" id="2054315"/>
    <lineage>
        <taxon>Bacteria</taxon>
        <taxon>Pseudomonadati</taxon>
        <taxon>Bacteroidota</taxon>
        <taxon>Chitinophagia</taxon>
        <taxon>Chitinophagales</taxon>
        <taxon>Chitinophagaceae</taxon>
        <taxon>Nemorincola</taxon>
    </lineage>
</organism>
<feature type="transmembrane region" description="Helical" evidence="5">
    <location>
        <begin position="293"/>
        <end position="314"/>
    </location>
</feature>
<keyword evidence="5" id="KW-0874">Quinone</keyword>
<evidence type="ECO:0000256" key="3">
    <source>
        <dbReference type="ARBA" id="ARBA00022989"/>
    </source>
</evidence>
<keyword evidence="5" id="KW-1278">Translocase</keyword>
<name>A0ABP8NG12_9BACT</name>
<feature type="domain" description="NADH:quinone oxidoreductase/Mrp antiporter transmembrane" evidence="7">
    <location>
        <begin position="120"/>
        <end position="404"/>
    </location>
</feature>
<gene>
    <name evidence="5" type="primary">nuoN</name>
    <name evidence="8" type="ORF">GCM10023093_16290</name>
</gene>
<dbReference type="RefSeq" id="WP_345081339.1">
    <property type="nucleotide sequence ID" value="NZ_BAABFA010000010.1"/>
</dbReference>
<keyword evidence="9" id="KW-1185">Reference proteome</keyword>
<reference evidence="9" key="1">
    <citation type="journal article" date="2019" name="Int. J. Syst. Evol. Microbiol.">
        <title>The Global Catalogue of Microorganisms (GCM) 10K type strain sequencing project: providing services to taxonomists for standard genome sequencing and annotation.</title>
        <authorList>
            <consortium name="The Broad Institute Genomics Platform"/>
            <consortium name="The Broad Institute Genome Sequencing Center for Infectious Disease"/>
            <person name="Wu L."/>
            <person name="Ma J."/>
        </authorList>
    </citation>
    <scope>NUCLEOTIDE SEQUENCE [LARGE SCALE GENOMIC DNA]</scope>
    <source>
        <strain evidence="9">JCM 32105</strain>
    </source>
</reference>
<feature type="transmembrane region" description="Helical" evidence="5">
    <location>
        <begin position="30"/>
        <end position="49"/>
    </location>
</feature>
<evidence type="ECO:0000256" key="2">
    <source>
        <dbReference type="ARBA" id="ARBA00022692"/>
    </source>
</evidence>